<reference evidence="6 7" key="1">
    <citation type="journal article" date="2020" name="IScience">
        <title>Genome Sequencing of the Endangered Kingdonia uniflora (Circaeasteraceae, Ranunculales) Reveals Potential Mechanisms of Evolutionary Specialization.</title>
        <authorList>
            <person name="Sun Y."/>
            <person name="Deng T."/>
            <person name="Zhang A."/>
            <person name="Moore M.J."/>
            <person name="Landis J.B."/>
            <person name="Lin N."/>
            <person name="Zhang H."/>
            <person name="Zhang X."/>
            <person name="Huang J."/>
            <person name="Zhang X."/>
            <person name="Sun H."/>
            <person name="Wang H."/>
        </authorList>
    </citation>
    <scope>NUCLEOTIDE SEQUENCE [LARGE SCALE GENOMIC DNA]</scope>
    <source>
        <strain evidence="6">TB1705</strain>
        <tissue evidence="6">Leaf</tissue>
    </source>
</reference>
<evidence type="ECO:0000256" key="3">
    <source>
        <dbReference type="ARBA" id="ARBA00022989"/>
    </source>
</evidence>
<dbReference type="Proteomes" id="UP000541444">
    <property type="component" value="Unassembled WGS sequence"/>
</dbReference>
<dbReference type="Gene3D" id="1.25.40.10">
    <property type="entry name" value="Tetratricopeptide repeat domain"/>
    <property type="match status" value="1"/>
</dbReference>
<evidence type="ECO:0000256" key="1">
    <source>
        <dbReference type="ARBA" id="ARBA00004141"/>
    </source>
</evidence>
<keyword evidence="4 5" id="KW-0472">Membrane</keyword>
<dbReference type="InterPro" id="IPR002523">
    <property type="entry name" value="MgTranspt_CorA/ZnTranspt_ZntB"/>
</dbReference>
<accession>A0A7J7MMK9</accession>
<protein>
    <recommendedName>
        <fullName evidence="8">Pentatricopeptide repeat-containing protein</fullName>
    </recommendedName>
</protein>
<keyword evidence="2 5" id="KW-0812">Transmembrane</keyword>
<dbReference type="AlphaFoldDB" id="A0A7J7MMK9"/>
<gene>
    <name evidence="6" type="ORF">GIB67_024096</name>
</gene>
<dbReference type="InterPro" id="IPR046848">
    <property type="entry name" value="E_motif"/>
</dbReference>
<dbReference type="SUPFAM" id="SSF144083">
    <property type="entry name" value="Magnesium transport protein CorA, transmembrane region"/>
    <property type="match status" value="1"/>
</dbReference>
<dbReference type="InterPro" id="IPR045863">
    <property type="entry name" value="CorA_TM1_TM2"/>
</dbReference>
<dbReference type="EMBL" id="JACGCM010001377">
    <property type="protein sequence ID" value="KAF6156126.1"/>
    <property type="molecule type" value="Genomic_DNA"/>
</dbReference>
<evidence type="ECO:0000256" key="4">
    <source>
        <dbReference type="ARBA" id="ARBA00023136"/>
    </source>
</evidence>
<dbReference type="Pfam" id="PF20431">
    <property type="entry name" value="E_motif"/>
    <property type="match status" value="1"/>
</dbReference>
<evidence type="ECO:0008006" key="8">
    <source>
        <dbReference type="Google" id="ProtNLM"/>
    </source>
</evidence>
<dbReference type="OrthoDB" id="1931410at2759"/>
<dbReference type="GO" id="GO:0046873">
    <property type="term" value="F:metal ion transmembrane transporter activity"/>
    <property type="evidence" value="ECO:0007669"/>
    <property type="project" value="InterPro"/>
</dbReference>
<dbReference type="Pfam" id="PF01544">
    <property type="entry name" value="CorA"/>
    <property type="match status" value="1"/>
</dbReference>
<dbReference type="PANTHER" id="PTHR46950">
    <property type="entry name" value="MAGNESIUM TRANSPORTER CORA-LIKE FAMILY PROTEIN"/>
    <property type="match status" value="1"/>
</dbReference>
<evidence type="ECO:0000313" key="6">
    <source>
        <dbReference type="EMBL" id="KAF6156126.1"/>
    </source>
</evidence>
<feature type="transmembrane region" description="Helical" evidence="5">
    <location>
        <begin position="116"/>
        <end position="136"/>
    </location>
</feature>
<feature type="transmembrane region" description="Helical" evidence="5">
    <location>
        <begin position="148"/>
        <end position="174"/>
    </location>
</feature>
<organism evidence="6 7">
    <name type="scientific">Kingdonia uniflora</name>
    <dbReference type="NCBI Taxonomy" id="39325"/>
    <lineage>
        <taxon>Eukaryota</taxon>
        <taxon>Viridiplantae</taxon>
        <taxon>Streptophyta</taxon>
        <taxon>Embryophyta</taxon>
        <taxon>Tracheophyta</taxon>
        <taxon>Spermatophyta</taxon>
        <taxon>Magnoliopsida</taxon>
        <taxon>Ranunculales</taxon>
        <taxon>Circaeasteraceae</taxon>
        <taxon>Kingdonia</taxon>
    </lineage>
</organism>
<comment type="subcellular location">
    <subcellularLocation>
        <location evidence="1">Membrane</location>
        <topology evidence="1">Multi-pass membrane protein</topology>
    </subcellularLocation>
</comment>
<keyword evidence="7" id="KW-1185">Reference proteome</keyword>
<sequence length="235" mass="26368">MVDILERAGKLDEVIKFIHEMECEPDVVMWIALLGACRVHKNVDLAIYVAKQILNLEPEDEGNYIVISNAYATTQRWEDVEEVRKTMKGKGVKKEPGCSWIELKKQDRSLRVTHNLAVFGGCGLVLSIITGLFGINVDGIPGAQNTPYAFVLFSGVLFVIGLVLIGIGLVYLGLKQPITDEQVQVRKFELQQLVKMFQHEAETHVKVRQEISRNSLPPTAADMLTGNDIDYFLIR</sequence>
<name>A0A7J7MMK9_9MAGN</name>
<comment type="caution">
    <text evidence="6">The sequence shown here is derived from an EMBL/GenBank/DDBJ whole genome shotgun (WGS) entry which is preliminary data.</text>
</comment>
<dbReference type="GO" id="GO:0016020">
    <property type="term" value="C:membrane"/>
    <property type="evidence" value="ECO:0007669"/>
    <property type="project" value="UniProtKB-SubCell"/>
</dbReference>
<dbReference type="InterPro" id="IPR011990">
    <property type="entry name" value="TPR-like_helical_dom_sf"/>
</dbReference>
<proteinExistence type="predicted"/>
<dbReference type="Gene3D" id="1.20.58.340">
    <property type="entry name" value="Magnesium transport protein CorA, transmembrane region"/>
    <property type="match status" value="1"/>
</dbReference>
<dbReference type="PANTHER" id="PTHR46950:SF2">
    <property type="entry name" value="MAGNESIUM TRANSPORTER CORA-LIKE FAMILY PROTEIN"/>
    <property type="match status" value="1"/>
</dbReference>
<evidence type="ECO:0000256" key="5">
    <source>
        <dbReference type="SAM" id="Phobius"/>
    </source>
</evidence>
<evidence type="ECO:0000313" key="7">
    <source>
        <dbReference type="Proteomes" id="UP000541444"/>
    </source>
</evidence>
<evidence type="ECO:0000256" key="2">
    <source>
        <dbReference type="ARBA" id="ARBA00022692"/>
    </source>
</evidence>
<keyword evidence="3 5" id="KW-1133">Transmembrane helix</keyword>